<dbReference type="AlphaFoldDB" id="A0A6U1NZH5"/>
<dbReference type="InterPro" id="IPR037685">
    <property type="entry name" value="RBP11"/>
</dbReference>
<protein>
    <recommendedName>
        <fullName evidence="6">DNA-directed RNA polymerase RBP11-like dimerisation domain-containing protein</fullName>
    </recommendedName>
</protein>
<organism evidence="8">
    <name type="scientific">Fibrocapsa japonica</name>
    <dbReference type="NCBI Taxonomy" id="94617"/>
    <lineage>
        <taxon>Eukaryota</taxon>
        <taxon>Sar</taxon>
        <taxon>Stramenopiles</taxon>
        <taxon>Ochrophyta</taxon>
        <taxon>Raphidophyceae</taxon>
        <taxon>Chattonellales</taxon>
        <taxon>Chattonellaceae</taxon>
        <taxon>Fibrocapsa</taxon>
    </lineage>
</organism>
<proteinExistence type="inferred from homology"/>
<name>A0A6U1NZH5_9STRA</name>
<reference evidence="8" key="1">
    <citation type="submission" date="2021-01" db="EMBL/GenBank/DDBJ databases">
        <authorList>
            <person name="Corre E."/>
            <person name="Pelletier E."/>
            <person name="Niang G."/>
            <person name="Scheremetjew M."/>
            <person name="Finn R."/>
            <person name="Kale V."/>
            <person name="Holt S."/>
            <person name="Cochrane G."/>
            <person name="Meng A."/>
            <person name="Brown T."/>
            <person name="Cohen L."/>
        </authorList>
    </citation>
    <scope>NUCLEOTIDE SEQUENCE</scope>
    <source>
        <strain evidence="8">CCMP1661</strain>
    </source>
</reference>
<evidence type="ECO:0000256" key="4">
    <source>
        <dbReference type="ARBA" id="ARBA00023242"/>
    </source>
</evidence>
<comment type="subcellular location">
    <subcellularLocation>
        <location evidence="1">Nucleus</location>
    </subcellularLocation>
</comment>
<evidence type="ECO:0000256" key="5">
    <source>
        <dbReference type="ARBA" id="ARBA00025751"/>
    </source>
</evidence>
<dbReference type="GO" id="GO:0005665">
    <property type="term" value="C:RNA polymerase II, core complex"/>
    <property type="evidence" value="ECO:0007669"/>
    <property type="project" value="InterPro"/>
</dbReference>
<dbReference type="EMBL" id="HBHR01015118">
    <property type="protein sequence ID" value="CAD9866414.1"/>
    <property type="molecule type" value="Transcribed_RNA"/>
</dbReference>
<gene>
    <name evidence="7" type="ORF">FJAP1339_LOCUS7523</name>
    <name evidence="8" type="ORF">FJAP1339_LOCUS7524</name>
</gene>
<keyword evidence="3" id="KW-0804">Transcription</keyword>
<dbReference type="Gene3D" id="3.30.1360.10">
    <property type="entry name" value="RNA polymerase, RBP11-like subunit"/>
    <property type="match status" value="1"/>
</dbReference>
<dbReference type="GO" id="GO:0003677">
    <property type="term" value="F:DNA binding"/>
    <property type="evidence" value="ECO:0007669"/>
    <property type="project" value="InterPro"/>
</dbReference>
<accession>A0A6U1NZH5</accession>
<evidence type="ECO:0000256" key="2">
    <source>
        <dbReference type="ARBA" id="ARBA00022478"/>
    </source>
</evidence>
<dbReference type="InterPro" id="IPR009025">
    <property type="entry name" value="RBP11-like_dimer"/>
</dbReference>
<evidence type="ECO:0000313" key="8">
    <source>
        <dbReference type="EMBL" id="CAD9866416.1"/>
    </source>
</evidence>
<dbReference type="GO" id="GO:0003899">
    <property type="term" value="F:DNA-directed RNA polymerase activity"/>
    <property type="evidence" value="ECO:0007669"/>
    <property type="project" value="InterPro"/>
</dbReference>
<comment type="similarity">
    <text evidence="5">Belongs to the archaeal Rpo11/eukaryotic RPB11/RPC19 RNA polymerase subunit family.</text>
</comment>
<dbReference type="HAMAP" id="MF_00261">
    <property type="entry name" value="RNApol_arch_Rpo11"/>
    <property type="match status" value="1"/>
</dbReference>
<evidence type="ECO:0000259" key="6">
    <source>
        <dbReference type="Pfam" id="PF13656"/>
    </source>
</evidence>
<evidence type="ECO:0000256" key="3">
    <source>
        <dbReference type="ARBA" id="ARBA00023163"/>
    </source>
</evidence>
<dbReference type="GO" id="GO:0046983">
    <property type="term" value="F:protein dimerization activity"/>
    <property type="evidence" value="ECO:0007669"/>
    <property type="project" value="InterPro"/>
</dbReference>
<dbReference type="PANTHER" id="PTHR13946">
    <property type="entry name" value="DNA-DIRECTED RNA POLYMERASE I,II,III"/>
    <property type="match status" value="1"/>
</dbReference>
<dbReference type="PROSITE" id="PS01154">
    <property type="entry name" value="RNA_POL_L_13KD"/>
    <property type="match status" value="1"/>
</dbReference>
<dbReference type="GO" id="GO:0006366">
    <property type="term" value="P:transcription by RNA polymerase II"/>
    <property type="evidence" value="ECO:0007669"/>
    <property type="project" value="InterPro"/>
</dbReference>
<dbReference type="SUPFAM" id="SSF55257">
    <property type="entry name" value="RBP11-like subunits of RNA polymerase"/>
    <property type="match status" value="1"/>
</dbReference>
<dbReference type="InterPro" id="IPR036603">
    <property type="entry name" value="RBP11-like"/>
</dbReference>
<dbReference type="InterPro" id="IPR008193">
    <property type="entry name" value="RNA_pol_Rpb11_13-16kDa_CS"/>
</dbReference>
<dbReference type="CDD" id="cd06926">
    <property type="entry name" value="RNAP_II_RPB11"/>
    <property type="match status" value="1"/>
</dbReference>
<keyword evidence="4" id="KW-0539">Nucleus</keyword>
<dbReference type="Pfam" id="PF13656">
    <property type="entry name" value="RNA_pol_L_2"/>
    <property type="match status" value="1"/>
</dbReference>
<dbReference type="InterPro" id="IPR022905">
    <property type="entry name" value="Rpo11-like"/>
</dbReference>
<keyword evidence="2" id="KW-0240">DNA-directed RNA polymerase</keyword>
<evidence type="ECO:0000313" key="7">
    <source>
        <dbReference type="EMBL" id="CAD9866414.1"/>
    </source>
</evidence>
<dbReference type="PANTHER" id="PTHR13946:SF16">
    <property type="entry name" value="DNA-DIRECTED RNA POLYMERASE II SUBUNIT RPB11"/>
    <property type="match status" value="1"/>
</dbReference>
<sequence>MNAQDRSQSYRLAEGEKKLTYEPDTKIPNAGTFTLNREDHTLGNLLRMQLLQDSSVRFAGYQHPHPLVHHLLVKIQTTDPPANPIQAMSTSIEDLSSEFDFLEQRFKEDIDRFKQDRQSGAGSMQF</sequence>
<dbReference type="EMBL" id="HBHR01015119">
    <property type="protein sequence ID" value="CAD9866416.1"/>
    <property type="molecule type" value="Transcribed_RNA"/>
</dbReference>
<evidence type="ECO:0000256" key="1">
    <source>
        <dbReference type="ARBA" id="ARBA00004123"/>
    </source>
</evidence>
<feature type="domain" description="DNA-directed RNA polymerase RBP11-like dimerisation" evidence="6">
    <location>
        <begin position="32"/>
        <end position="104"/>
    </location>
</feature>